<dbReference type="Proteomes" id="UP001223336">
    <property type="component" value="Unassembled WGS sequence"/>
</dbReference>
<evidence type="ECO:0000313" key="1">
    <source>
        <dbReference type="EMBL" id="MDQ5770587.1"/>
    </source>
</evidence>
<accession>A0AA51R4R3</accession>
<protein>
    <submittedName>
        <fullName evidence="2">Uncharacterized protein</fullName>
    </submittedName>
</protein>
<keyword evidence="3" id="KW-1185">Reference proteome</keyword>
<dbReference type="EMBL" id="JAVFKN010000034">
    <property type="protein sequence ID" value="MDQ5770587.1"/>
    <property type="molecule type" value="Genomic_DNA"/>
</dbReference>
<dbReference type="EMBL" id="CP133217">
    <property type="protein sequence ID" value="WML86930.1"/>
    <property type="molecule type" value="Genomic_DNA"/>
</dbReference>
<name>A0AA51R4R3_9GAMM</name>
<organism evidence="2">
    <name type="scientific">Thiothrix subterranea</name>
    <dbReference type="NCBI Taxonomy" id="2735563"/>
    <lineage>
        <taxon>Bacteria</taxon>
        <taxon>Pseudomonadati</taxon>
        <taxon>Pseudomonadota</taxon>
        <taxon>Gammaproteobacteria</taxon>
        <taxon>Thiotrichales</taxon>
        <taxon>Thiotrichaceae</taxon>
        <taxon>Thiothrix</taxon>
    </lineage>
</organism>
<gene>
    <name evidence="1" type="ORF">RCC75_18815</name>
    <name evidence="2" type="ORF">RCG00_00895</name>
</gene>
<proteinExistence type="predicted"/>
<sequence>MMTKVAIMPVPDGHGHVYFDAVAGERRARGMTAGAALDAMNEQLKSDESAAIIVLQNFRPDTFFSAAQQQRLEALMQRWRTARDTGKTLPQQEQDELEQLVEQELVASASRANRLSGELNK</sequence>
<evidence type="ECO:0000313" key="2">
    <source>
        <dbReference type="EMBL" id="WML86930.1"/>
    </source>
</evidence>
<evidence type="ECO:0000313" key="3">
    <source>
        <dbReference type="Proteomes" id="UP001223336"/>
    </source>
</evidence>
<dbReference type="Proteomes" id="UP001229862">
    <property type="component" value="Chromosome"/>
</dbReference>
<dbReference type="RefSeq" id="WP_308136273.1">
    <property type="nucleotide sequence ID" value="NZ_CP133197.1"/>
</dbReference>
<reference evidence="2 3" key="1">
    <citation type="submission" date="2023-08" db="EMBL/GenBank/DDBJ databases">
        <title>New molecular markers tilS and rpoB for phylogenetic and monitoring studies of the genus Thiothrix biodiversity.</title>
        <authorList>
            <person name="Ravin N.V."/>
            <person name="Smolyakov D."/>
            <person name="Markov N.D."/>
            <person name="Beletsky A.V."/>
            <person name="Mardanov A.V."/>
            <person name="Rudenko T.S."/>
            <person name="Grabovich M.Y."/>
        </authorList>
    </citation>
    <scope>NUCLEOTIDE SEQUENCE</scope>
    <source>
        <strain evidence="2">DNT52</strain>
        <strain evidence="1 3">H33</strain>
    </source>
</reference>
<dbReference type="AlphaFoldDB" id="A0AA51R4R3"/>